<gene>
    <name evidence="4" type="ORF">EQG49_08255</name>
</gene>
<evidence type="ECO:0000256" key="2">
    <source>
        <dbReference type="PIRNR" id="PIRNR026508"/>
    </source>
</evidence>
<dbReference type="Pfam" id="PF05816">
    <property type="entry name" value="TelA"/>
    <property type="match status" value="1"/>
</dbReference>
<proteinExistence type="inferred from homology"/>
<evidence type="ECO:0000313" key="4">
    <source>
        <dbReference type="EMBL" id="QBO36462.1"/>
    </source>
</evidence>
<dbReference type="InterPro" id="IPR008863">
    <property type="entry name" value="Toxic_anion-R_TelA"/>
</dbReference>
<dbReference type="PANTHER" id="PTHR38432:SF1">
    <property type="entry name" value="TELA-LIKE PROTEIN SAOUHSC_01408"/>
    <property type="match status" value="1"/>
</dbReference>
<dbReference type="KEGG" id="wei:EQG49_08255"/>
<evidence type="ECO:0000256" key="3">
    <source>
        <dbReference type="SAM" id="MobiDB-lite"/>
    </source>
</evidence>
<protein>
    <submittedName>
        <fullName evidence="4">Toxic anion resistance protein</fullName>
    </submittedName>
</protein>
<keyword evidence="5" id="KW-1185">Reference proteome</keyword>
<name>A0A4P6YUN7_9LACO</name>
<feature type="region of interest" description="Disordered" evidence="3">
    <location>
        <begin position="363"/>
        <end position="385"/>
    </location>
</feature>
<organism evidence="4 5">
    <name type="scientific">Periweissella cryptocerci</name>
    <dbReference type="NCBI Taxonomy" id="2506420"/>
    <lineage>
        <taxon>Bacteria</taxon>
        <taxon>Bacillati</taxon>
        <taxon>Bacillota</taxon>
        <taxon>Bacilli</taxon>
        <taxon>Lactobacillales</taxon>
        <taxon>Lactobacillaceae</taxon>
        <taxon>Periweissella</taxon>
    </lineage>
</organism>
<dbReference type="PIRSF" id="PIRSF026508">
    <property type="entry name" value="TelA"/>
    <property type="match status" value="1"/>
</dbReference>
<dbReference type="EMBL" id="CP037940">
    <property type="protein sequence ID" value="QBO36462.1"/>
    <property type="molecule type" value="Genomic_DNA"/>
</dbReference>
<accession>A0A4P6YUN7</accession>
<reference evidence="5" key="1">
    <citation type="submission" date="2019-03" db="EMBL/GenBank/DDBJ databases">
        <title>Weissella sp. 26KH-42 Genome sequencing.</title>
        <authorList>
            <person name="Heo J."/>
            <person name="Kim S.-J."/>
            <person name="Kim J.-S."/>
            <person name="Hong S.-B."/>
            <person name="Kwon S.-W."/>
        </authorList>
    </citation>
    <scope>NUCLEOTIDE SEQUENCE [LARGE SCALE GENOMIC DNA]</scope>
    <source>
        <strain evidence="5">26KH-42</strain>
    </source>
</reference>
<dbReference type="RefSeq" id="WP_133363539.1">
    <property type="nucleotide sequence ID" value="NZ_CP037940.1"/>
</dbReference>
<sequence>MTNEPNTNELELDVVPEMKEVVAKPDEPVSQNLIDKLSPDEQKKAHELAGKINVDDNQSTITYGADAQTKIANFSASVLAKVNSNDAPMGDTLTDLLYQLKAADPSELSGGKPSFFAKIFGKVKKSIFETTAKYQKIGAQVDQVAVKLNKDKAWLIKDNQTLEGLFKENMDYFHNLNIYIAAAELKIQDLQQNIIPAAQAKAEASGDQMDFQTVSDRQQFLERLEKRAYDLQLSRQISIQQAPQIRMIQNSNQQLAEKLQTSVNTTLPLWKNQVVIALTVLRQQDAAITQRQVAETTNDLLTKNSEMLKQSTIETAHENERGIVDIETLQTTQQNLIETIEETLQIQKEGREKRKAAEIEMQGMEEQMKQKLLDVSRQANDDTQA</sequence>
<dbReference type="Proteomes" id="UP000292886">
    <property type="component" value="Chromosome"/>
</dbReference>
<dbReference type="OrthoDB" id="9768858at2"/>
<evidence type="ECO:0000256" key="1">
    <source>
        <dbReference type="ARBA" id="ARBA00005541"/>
    </source>
</evidence>
<dbReference type="PANTHER" id="PTHR38432">
    <property type="entry name" value="TELA-LIKE PROTEIN SAOUHSC_01408"/>
    <property type="match status" value="1"/>
</dbReference>
<comment type="similarity">
    <text evidence="1 2">Belongs to the TelA family.</text>
</comment>
<dbReference type="AlphaFoldDB" id="A0A4P6YUN7"/>
<evidence type="ECO:0000313" key="5">
    <source>
        <dbReference type="Proteomes" id="UP000292886"/>
    </source>
</evidence>